<evidence type="ECO:0000313" key="2">
    <source>
        <dbReference type="EMBL" id="QGM45950.1"/>
    </source>
</evidence>
<feature type="chain" id="PRO_5025691535" evidence="1">
    <location>
        <begin position="21"/>
        <end position="189"/>
    </location>
</feature>
<dbReference type="EMBL" id="CP046052">
    <property type="protein sequence ID" value="QGM45950.1"/>
    <property type="molecule type" value="Genomic_DNA"/>
</dbReference>
<dbReference type="AlphaFoldDB" id="A0A6B8KHK2"/>
<protein>
    <submittedName>
        <fullName evidence="2">Uncharacterized protein</fullName>
    </submittedName>
</protein>
<dbReference type="OrthoDB" id="9804182at2"/>
<organism evidence="2 3">
    <name type="scientific">Methylocystis heyeri</name>
    <dbReference type="NCBI Taxonomy" id="391905"/>
    <lineage>
        <taxon>Bacteria</taxon>
        <taxon>Pseudomonadati</taxon>
        <taxon>Pseudomonadota</taxon>
        <taxon>Alphaproteobacteria</taxon>
        <taxon>Hyphomicrobiales</taxon>
        <taxon>Methylocystaceae</taxon>
        <taxon>Methylocystis</taxon>
    </lineage>
</organism>
<proteinExistence type="predicted"/>
<keyword evidence="3" id="KW-1185">Reference proteome</keyword>
<dbReference type="KEGG" id="mhey:H2LOC_009675"/>
<evidence type="ECO:0000313" key="3">
    <source>
        <dbReference type="Proteomes" id="UP000309061"/>
    </source>
</evidence>
<gene>
    <name evidence="2" type="ORF">H2LOC_009675</name>
</gene>
<accession>A0A6B8KHK2</accession>
<feature type="signal peptide" evidence="1">
    <location>
        <begin position="1"/>
        <end position="20"/>
    </location>
</feature>
<sequence length="189" mass="20588">MLFRSALAIAFSIGANCALAETAAYERVISAVTLSFGDDGAADRAVLVSDLDSSADLYVYRDVSEAKADKPMKPALVKKAIAFDGGMWGSRPSLETNAKGSLVVKSQNDAVGRNRWTQTMTVVYRNREYLVAGLTYVTYDTLDPKANGQCDINYLAGKGTRNGKPIEAKFNAVKLIDWTDDKLPKECQF</sequence>
<evidence type="ECO:0000256" key="1">
    <source>
        <dbReference type="SAM" id="SignalP"/>
    </source>
</evidence>
<reference evidence="2 3" key="1">
    <citation type="submission" date="2019-11" db="EMBL/GenBank/DDBJ databases">
        <title>The genome sequence of Methylocystis heyeri.</title>
        <authorList>
            <person name="Oshkin I.Y."/>
            <person name="Miroshnikov K."/>
            <person name="Dedysh S.N."/>
        </authorList>
    </citation>
    <scope>NUCLEOTIDE SEQUENCE [LARGE SCALE GENOMIC DNA]</scope>
    <source>
        <strain evidence="2 3">H2</strain>
    </source>
</reference>
<keyword evidence="1" id="KW-0732">Signal</keyword>
<dbReference type="RefSeq" id="WP_136496215.1">
    <property type="nucleotide sequence ID" value="NZ_CP046052.1"/>
</dbReference>
<name>A0A6B8KHK2_9HYPH</name>
<dbReference type="Proteomes" id="UP000309061">
    <property type="component" value="Chromosome"/>
</dbReference>